<evidence type="ECO:0008006" key="5">
    <source>
        <dbReference type="Google" id="ProtNLM"/>
    </source>
</evidence>
<dbReference type="RefSeq" id="WP_200266464.1">
    <property type="nucleotide sequence ID" value="NZ_JAENHN010000010.1"/>
</dbReference>
<gene>
    <name evidence="3" type="ORF">JHL18_04245</name>
</gene>
<dbReference type="InterPro" id="IPR048977">
    <property type="entry name" value="SsfX3-like_N"/>
</dbReference>
<feature type="domain" description="SsfX3-like N-terminal" evidence="2">
    <location>
        <begin position="20"/>
        <end position="130"/>
    </location>
</feature>
<protein>
    <recommendedName>
        <fullName evidence="5">SGNH hydrolase-type esterase domain-containing protein</fullName>
    </recommendedName>
</protein>
<keyword evidence="4" id="KW-1185">Reference proteome</keyword>
<feature type="domain" description="SGNH hydrolase-type esterase" evidence="1">
    <location>
        <begin position="149"/>
        <end position="316"/>
    </location>
</feature>
<dbReference type="SUPFAM" id="SSF52266">
    <property type="entry name" value="SGNH hydrolase"/>
    <property type="match status" value="1"/>
</dbReference>
<accession>A0ABS1EKG5</accession>
<sequence length="339" mass="38515">MTKIKEIHMDNYTYLDNVFSFEGAVSVEENNEYCAPWRIDFKEKELFPVLKDKVGKFCSGVRLCFTTNAQYIALQMAEIDEDTLILDVFVEGAFNQQIKISDTSPIALEGLREGTKQIEIWLTQNQTFKLKKLFINKGAKISKTLDYRKRWIHYGSSISQSNAATSPSKTWAAMTAQKLNLNLTNLGFSGECVFDPMVGMKMRDLEADYITLKLGINTYPGLQTERMFAPNVIGIIKSIRERHPYTPLAIISPIYCEAREIEKGACGLSLTEMRVSLEQIVNIFKSYGDRNIFYISGLEILNEESKQHLPDGLHPDADAQYIMSDNFTNKVFSRMAGTL</sequence>
<organism evidence="3 4">
    <name type="scientific">Clostridium yunnanense</name>
    <dbReference type="NCBI Taxonomy" id="2800325"/>
    <lineage>
        <taxon>Bacteria</taxon>
        <taxon>Bacillati</taxon>
        <taxon>Bacillota</taxon>
        <taxon>Clostridia</taxon>
        <taxon>Eubacteriales</taxon>
        <taxon>Clostridiaceae</taxon>
        <taxon>Clostridium</taxon>
    </lineage>
</organism>
<dbReference type="Pfam" id="PF14606">
    <property type="entry name" value="Lipase_GDSL_3"/>
    <property type="match status" value="1"/>
</dbReference>
<dbReference type="InterPro" id="IPR036514">
    <property type="entry name" value="SGNH_hydro_sf"/>
</dbReference>
<dbReference type="Proteomes" id="UP000596739">
    <property type="component" value="Unassembled WGS sequence"/>
</dbReference>
<dbReference type="Gene3D" id="2.60.120.260">
    <property type="entry name" value="Galactose-binding domain-like"/>
    <property type="match status" value="1"/>
</dbReference>
<evidence type="ECO:0000313" key="3">
    <source>
        <dbReference type="EMBL" id="MBK1809850.1"/>
    </source>
</evidence>
<proteinExistence type="predicted"/>
<evidence type="ECO:0000313" key="4">
    <source>
        <dbReference type="Proteomes" id="UP000596739"/>
    </source>
</evidence>
<dbReference type="Gene3D" id="3.40.50.1110">
    <property type="entry name" value="SGNH hydrolase"/>
    <property type="match status" value="1"/>
</dbReference>
<dbReference type="EMBL" id="JAENHN010000010">
    <property type="protein sequence ID" value="MBK1809850.1"/>
    <property type="molecule type" value="Genomic_DNA"/>
</dbReference>
<evidence type="ECO:0000259" key="2">
    <source>
        <dbReference type="Pfam" id="PF21181"/>
    </source>
</evidence>
<reference evidence="4" key="1">
    <citation type="submission" date="2021-01" db="EMBL/GenBank/DDBJ databases">
        <title>Genome public.</title>
        <authorList>
            <person name="Liu C."/>
            <person name="Sun Q."/>
        </authorList>
    </citation>
    <scope>NUCLEOTIDE SEQUENCE [LARGE SCALE GENOMIC DNA]</scope>
    <source>
        <strain evidence="4">YIM B02505</strain>
    </source>
</reference>
<name>A0ABS1EKG5_9CLOT</name>
<comment type="caution">
    <text evidence="3">The sequence shown here is derived from an EMBL/GenBank/DDBJ whole genome shotgun (WGS) entry which is preliminary data.</text>
</comment>
<evidence type="ECO:0000259" key="1">
    <source>
        <dbReference type="Pfam" id="PF14606"/>
    </source>
</evidence>
<dbReference type="Pfam" id="PF21181">
    <property type="entry name" value="SsfX3_N"/>
    <property type="match status" value="1"/>
</dbReference>
<dbReference type="InterPro" id="IPR013830">
    <property type="entry name" value="SGNH_hydro"/>
</dbReference>